<dbReference type="InterPro" id="IPR020103">
    <property type="entry name" value="PsdUridine_synth_cat_dom_sf"/>
</dbReference>
<proteinExistence type="inferred from homology"/>
<accession>A0ABX5LRK1</accession>
<keyword evidence="8" id="KW-1185">Reference proteome</keyword>
<dbReference type="Gene3D" id="3.30.2350.10">
    <property type="entry name" value="Pseudouridine synthase"/>
    <property type="match status" value="1"/>
</dbReference>
<dbReference type="CDD" id="cd02573">
    <property type="entry name" value="PseudoU_synth_EcTruB"/>
    <property type="match status" value="1"/>
</dbReference>
<sequence>MSSKASVSGLILLDKPAGVTSCNALFPLRKIFKTRRVGHAGSLDMRASGLIVAAVGRATRLLPFVEAGEKSYTFTAHFGYSTETDEWDGALVAEDSETAPISEEEVQKILPQFIGEIDQIPPDYSAVKLNGKRASDLKRKGREVELKARRIYIRQLECLGKADAPAEISGRIRSSYQFRCDCSKGTYIRSLVRDMAKALGTIGAVSGIRRTRIGHMLVTDAVRPEELNENSLLKPQECMHFPVVEFTDRQVEAVRNGRSISWNGEAIQIEEDAPNLILAVGKDGELKAGCSFEDGKISPKFFLGIDDE</sequence>
<dbReference type="InterPro" id="IPR002501">
    <property type="entry name" value="PsdUridine_synth_N"/>
</dbReference>
<dbReference type="PANTHER" id="PTHR13767:SF2">
    <property type="entry name" value="PSEUDOURIDYLATE SYNTHASE TRUB1"/>
    <property type="match status" value="1"/>
</dbReference>
<reference evidence="7 8" key="1">
    <citation type="submission" date="2018-05" db="EMBL/GenBank/DDBJ databases">
        <title>Animal gut microbial communities from fecal samples from Wisconsin, USA.</title>
        <authorList>
            <person name="Neumann A."/>
        </authorList>
    </citation>
    <scope>NUCLEOTIDE SEQUENCE [LARGE SCALE GENOMIC DNA]</scope>
    <source>
        <strain evidence="7 8">UWS4</strain>
    </source>
</reference>
<dbReference type="Pfam" id="PF01509">
    <property type="entry name" value="TruB_N"/>
    <property type="match status" value="1"/>
</dbReference>
<evidence type="ECO:0000313" key="8">
    <source>
        <dbReference type="Proteomes" id="UP000245523"/>
    </source>
</evidence>
<keyword evidence="3 5" id="KW-0819">tRNA processing</keyword>
<dbReference type="PANTHER" id="PTHR13767">
    <property type="entry name" value="TRNA-PSEUDOURIDINE SYNTHASE"/>
    <property type="match status" value="1"/>
</dbReference>
<organism evidence="7 8">
    <name type="scientific">Hallerella porci</name>
    <dbReference type="NCBI Taxonomy" id="1945871"/>
    <lineage>
        <taxon>Bacteria</taxon>
        <taxon>Pseudomonadati</taxon>
        <taxon>Fibrobacterota</taxon>
        <taxon>Fibrobacteria</taxon>
        <taxon>Fibrobacterales</taxon>
        <taxon>Fibrobacteraceae</taxon>
        <taxon>Hallerella</taxon>
    </lineage>
</organism>
<dbReference type="RefSeq" id="WP_106197973.1">
    <property type="nucleotide sequence ID" value="NZ_JAXEIU010000008.1"/>
</dbReference>
<comment type="function">
    <text evidence="5">Responsible for synthesis of pseudouridine from uracil-55 in the psi GC loop of transfer RNAs.</text>
</comment>
<dbReference type="SUPFAM" id="SSF55120">
    <property type="entry name" value="Pseudouridine synthase"/>
    <property type="match status" value="1"/>
</dbReference>
<protein>
    <recommendedName>
        <fullName evidence="5">tRNA pseudouridine synthase B</fullName>
        <ecNumber evidence="5">5.4.99.25</ecNumber>
    </recommendedName>
    <alternativeName>
        <fullName evidence="5">tRNA pseudouridine(55) synthase</fullName>
        <shortName evidence="5">Psi55 synthase</shortName>
    </alternativeName>
    <alternativeName>
        <fullName evidence="5">tRNA pseudouridylate synthase</fullName>
    </alternativeName>
    <alternativeName>
        <fullName evidence="5">tRNA-uridine isomerase</fullName>
    </alternativeName>
</protein>
<evidence type="ECO:0000256" key="1">
    <source>
        <dbReference type="ARBA" id="ARBA00000385"/>
    </source>
</evidence>
<comment type="caution">
    <text evidence="7">The sequence shown here is derived from an EMBL/GenBank/DDBJ whole genome shotgun (WGS) entry which is preliminary data.</text>
</comment>
<dbReference type="HAMAP" id="MF_01080">
    <property type="entry name" value="TruB_bact"/>
    <property type="match status" value="1"/>
</dbReference>
<evidence type="ECO:0000256" key="3">
    <source>
        <dbReference type="ARBA" id="ARBA00022694"/>
    </source>
</evidence>
<dbReference type="EC" id="5.4.99.25" evidence="5"/>
<evidence type="ECO:0000259" key="6">
    <source>
        <dbReference type="Pfam" id="PF01509"/>
    </source>
</evidence>
<dbReference type="NCBIfam" id="TIGR00431">
    <property type="entry name" value="TruB"/>
    <property type="match status" value="1"/>
</dbReference>
<feature type="domain" description="Pseudouridine synthase II N-terminal" evidence="6">
    <location>
        <begin position="29"/>
        <end position="188"/>
    </location>
</feature>
<keyword evidence="4 5" id="KW-0413">Isomerase</keyword>
<name>A0ABX5LRK1_9BACT</name>
<comment type="similarity">
    <text evidence="2 5">Belongs to the pseudouridine synthase TruB family. Type 1 subfamily.</text>
</comment>
<dbReference type="EMBL" id="QGHD01000005">
    <property type="protein sequence ID" value="PWL03553.1"/>
    <property type="molecule type" value="Genomic_DNA"/>
</dbReference>
<evidence type="ECO:0000313" key="7">
    <source>
        <dbReference type="EMBL" id="PWL03553.1"/>
    </source>
</evidence>
<comment type="catalytic activity">
    <reaction evidence="1 5">
        <text>uridine(55) in tRNA = pseudouridine(55) in tRNA</text>
        <dbReference type="Rhea" id="RHEA:42532"/>
        <dbReference type="Rhea" id="RHEA-COMP:10101"/>
        <dbReference type="Rhea" id="RHEA-COMP:10102"/>
        <dbReference type="ChEBI" id="CHEBI:65314"/>
        <dbReference type="ChEBI" id="CHEBI:65315"/>
        <dbReference type="EC" id="5.4.99.25"/>
    </reaction>
</comment>
<dbReference type="Proteomes" id="UP000245523">
    <property type="component" value="Unassembled WGS sequence"/>
</dbReference>
<gene>
    <name evidence="5" type="primary">truB</name>
    <name evidence="7" type="ORF">B0H50_10597</name>
</gene>
<evidence type="ECO:0000256" key="4">
    <source>
        <dbReference type="ARBA" id="ARBA00023235"/>
    </source>
</evidence>
<dbReference type="InterPro" id="IPR014780">
    <property type="entry name" value="tRNA_psdUridine_synth_TruB"/>
</dbReference>
<evidence type="ECO:0000256" key="2">
    <source>
        <dbReference type="ARBA" id="ARBA00005642"/>
    </source>
</evidence>
<feature type="active site" description="Nucleophile" evidence="5">
    <location>
        <position position="44"/>
    </location>
</feature>
<evidence type="ECO:0000256" key="5">
    <source>
        <dbReference type="HAMAP-Rule" id="MF_01080"/>
    </source>
</evidence>